<dbReference type="GO" id="GO:0016887">
    <property type="term" value="F:ATP hydrolysis activity"/>
    <property type="evidence" value="ECO:0007669"/>
    <property type="project" value="InterPro"/>
</dbReference>
<dbReference type="Gene3D" id="3.40.50.300">
    <property type="entry name" value="P-loop containing nucleotide triphosphate hydrolases"/>
    <property type="match status" value="1"/>
</dbReference>
<dbReference type="PATRIC" id="fig|1679170.3.peg.1171"/>
<dbReference type="GO" id="GO:0005524">
    <property type="term" value="F:ATP binding"/>
    <property type="evidence" value="ECO:0007669"/>
    <property type="project" value="UniProtKB-KW"/>
</dbReference>
<dbReference type="SUPFAM" id="SSF52540">
    <property type="entry name" value="P-loop containing nucleoside triphosphate hydrolases"/>
    <property type="match status" value="1"/>
</dbReference>
<dbReference type="AlphaFoldDB" id="A0A0K9GQR1"/>
<dbReference type="InterPro" id="IPR003439">
    <property type="entry name" value="ABC_transporter-like_ATP-bd"/>
</dbReference>
<keyword evidence="4 6" id="KW-0067">ATP-binding</keyword>
<evidence type="ECO:0000256" key="3">
    <source>
        <dbReference type="ARBA" id="ARBA00022741"/>
    </source>
</evidence>
<dbReference type="SMART" id="SM00382">
    <property type="entry name" value="AAA"/>
    <property type="match status" value="1"/>
</dbReference>
<sequence length="271" mass="30453">MVQEIESNVIQLNEIIWNRDHKNILNCISWKVNKGEHWAILGLNGSGKTSLLKIITGYQWPNKGQVSVLGNVFGKTNIPELRKKIGWVSTSLDEKFHSRPSDTAIEVVLSGKNASVGLYEEITENDIEKARELLQQFRISDLTNQAFSSLSQGEKRKVMIARALMASPSLLILDEPCNGLDLYSKEDLLSTIEKMAQSAEGPTLLYVTHHIEELVPSITHTLLLNKGNIIANGQKKSVLTEELLDKTFGLPISLGWEDERPWIRIKSKNRV</sequence>
<evidence type="ECO:0000313" key="7">
    <source>
        <dbReference type="Proteomes" id="UP000037146"/>
    </source>
</evidence>
<evidence type="ECO:0000256" key="1">
    <source>
        <dbReference type="ARBA" id="ARBA00005417"/>
    </source>
</evidence>
<evidence type="ECO:0000313" key="6">
    <source>
        <dbReference type="EMBL" id="KMY49024.1"/>
    </source>
</evidence>
<dbReference type="InterPro" id="IPR017871">
    <property type="entry name" value="ABC_transporter-like_CS"/>
</dbReference>
<dbReference type="Pfam" id="PF00005">
    <property type="entry name" value="ABC_tran"/>
    <property type="match status" value="1"/>
</dbReference>
<comment type="similarity">
    <text evidence="1">Belongs to the ABC transporter superfamily.</text>
</comment>
<feature type="domain" description="ABC transporter" evidence="5">
    <location>
        <begin position="10"/>
        <end position="251"/>
    </location>
</feature>
<dbReference type="InterPro" id="IPR027417">
    <property type="entry name" value="P-loop_NTPase"/>
</dbReference>
<gene>
    <name evidence="6" type="ORF">AC625_05465</name>
</gene>
<dbReference type="PANTHER" id="PTHR42734:SF17">
    <property type="entry name" value="METAL TRANSPORT SYSTEM ATP-BINDING PROTEIN TM_0124-RELATED"/>
    <property type="match status" value="1"/>
</dbReference>
<keyword evidence="2" id="KW-0813">Transport</keyword>
<evidence type="ECO:0000259" key="5">
    <source>
        <dbReference type="PROSITE" id="PS50893"/>
    </source>
</evidence>
<dbReference type="OrthoDB" id="9789994at2"/>
<comment type="caution">
    <text evidence="6">The sequence shown here is derived from an EMBL/GenBank/DDBJ whole genome shotgun (WGS) entry which is preliminary data.</text>
</comment>
<dbReference type="RefSeq" id="WP_049680355.1">
    <property type="nucleotide sequence ID" value="NZ_LFZW01000001.1"/>
</dbReference>
<keyword evidence="7" id="KW-1185">Reference proteome</keyword>
<dbReference type="STRING" id="1679170.AC625_05465"/>
<keyword evidence="3" id="KW-0547">Nucleotide-binding</keyword>
<dbReference type="InterPro" id="IPR003593">
    <property type="entry name" value="AAA+_ATPase"/>
</dbReference>
<dbReference type="PANTHER" id="PTHR42734">
    <property type="entry name" value="METAL TRANSPORT SYSTEM ATP-BINDING PROTEIN TM_0124-RELATED"/>
    <property type="match status" value="1"/>
</dbReference>
<organism evidence="6 7">
    <name type="scientific">Peribacillus loiseleuriae</name>
    <dbReference type="NCBI Taxonomy" id="1679170"/>
    <lineage>
        <taxon>Bacteria</taxon>
        <taxon>Bacillati</taxon>
        <taxon>Bacillota</taxon>
        <taxon>Bacilli</taxon>
        <taxon>Bacillales</taxon>
        <taxon>Bacillaceae</taxon>
        <taxon>Peribacillus</taxon>
    </lineage>
</organism>
<evidence type="ECO:0000256" key="2">
    <source>
        <dbReference type="ARBA" id="ARBA00022448"/>
    </source>
</evidence>
<dbReference type="EMBL" id="LFZW01000001">
    <property type="protein sequence ID" value="KMY49024.1"/>
    <property type="molecule type" value="Genomic_DNA"/>
</dbReference>
<protein>
    <submittedName>
        <fullName evidence="6">Molybdenum ABC transporter ATP-binding protein</fullName>
    </submittedName>
</protein>
<dbReference type="Proteomes" id="UP000037146">
    <property type="component" value="Unassembled WGS sequence"/>
</dbReference>
<dbReference type="InterPro" id="IPR050153">
    <property type="entry name" value="Metal_Ion_Import_ABC"/>
</dbReference>
<evidence type="ECO:0000256" key="4">
    <source>
        <dbReference type="ARBA" id="ARBA00022840"/>
    </source>
</evidence>
<dbReference type="PROSITE" id="PS50893">
    <property type="entry name" value="ABC_TRANSPORTER_2"/>
    <property type="match status" value="1"/>
</dbReference>
<name>A0A0K9GQR1_9BACI</name>
<reference evidence="7" key="1">
    <citation type="submission" date="2015-07" db="EMBL/GenBank/DDBJ databases">
        <title>Genome sequencing project for genomic taxonomy and phylogenomics of Bacillus-like bacteria.</title>
        <authorList>
            <person name="Liu B."/>
            <person name="Wang J."/>
            <person name="Zhu Y."/>
            <person name="Liu G."/>
            <person name="Chen Q."/>
            <person name="Chen Z."/>
            <person name="Lan J."/>
            <person name="Che J."/>
            <person name="Ge C."/>
            <person name="Shi H."/>
            <person name="Pan Z."/>
            <person name="Liu X."/>
        </authorList>
    </citation>
    <scope>NUCLEOTIDE SEQUENCE [LARGE SCALE GENOMIC DNA]</scope>
    <source>
        <strain evidence="7">FJAT-27997</strain>
    </source>
</reference>
<proteinExistence type="inferred from homology"/>
<accession>A0A0K9GQR1</accession>
<dbReference type="PROSITE" id="PS00211">
    <property type="entry name" value="ABC_TRANSPORTER_1"/>
    <property type="match status" value="1"/>
</dbReference>